<dbReference type="EMBL" id="PEZI01000023">
    <property type="protein sequence ID" value="PIS14758.1"/>
    <property type="molecule type" value="Genomic_DNA"/>
</dbReference>
<dbReference type="InterPro" id="IPR004629">
    <property type="entry name" value="WecG_TagA_CpsF"/>
</dbReference>
<name>A0A2H0WS47_9BACT</name>
<keyword evidence="2" id="KW-0808">Transferase</keyword>
<dbReference type="NCBIfam" id="TIGR00696">
    <property type="entry name" value="wecG_tagA_cpsF"/>
    <property type="match status" value="1"/>
</dbReference>
<dbReference type="Pfam" id="PF03808">
    <property type="entry name" value="Glyco_tran_WecG"/>
    <property type="match status" value="1"/>
</dbReference>
<keyword evidence="1" id="KW-0328">Glycosyltransferase</keyword>
<dbReference type="GO" id="GO:0016758">
    <property type="term" value="F:hexosyltransferase activity"/>
    <property type="evidence" value="ECO:0007669"/>
    <property type="project" value="TreeGrafter"/>
</dbReference>
<dbReference type="AlphaFoldDB" id="A0A2H0WS47"/>
<gene>
    <name evidence="3" type="ORF">COT64_00935</name>
</gene>
<accession>A0A2H0WS47</accession>
<sequence>MSEMSPNNVTILGVSLNSTSRQRVLEEIVNFEANQARLPAGRQSLLVFTPNPEFLVEADKDENFKEILNKGDINLPDGVGIILAGKLLATPIRERVSGADVVGDLLAYGNCRGKWTIGIVGARRAVLEESTELVKRLQQKYPNVNFVNLDQLEINSKHEIRNTKQIQNSKSKIQNVSDFDIRISDFNVVFACYGMKKQEEWIMENKDRVSATVFMGIGGSLDFITGFTKRAPSFIRQVGLEWLWRGLQRPSHFKRVWKATVVFSWLVLKERFKF</sequence>
<organism evidence="3 4">
    <name type="scientific">Candidatus Shapirobacteria bacterium CG09_land_8_20_14_0_10_39_12</name>
    <dbReference type="NCBI Taxonomy" id="1974885"/>
    <lineage>
        <taxon>Bacteria</taxon>
        <taxon>Candidatus Shapironibacteriota</taxon>
    </lineage>
</organism>
<evidence type="ECO:0000313" key="3">
    <source>
        <dbReference type="EMBL" id="PIS14758.1"/>
    </source>
</evidence>
<evidence type="ECO:0000256" key="1">
    <source>
        <dbReference type="ARBA" id="ARBA00022676"/>
    </source>
</evidence>
<dbReference type="Proteomes" id="UP000230775">
    <property type="component" value="Unassembled WGS sequence"/>
</dbReference>
<dbReference type="CDD" id="cd06533">
    <property type="entry name" value="Glyco_transf_WecG_TagA"/>
    <property type="match status" value="1"/>
</dbReference>
<evidence type="ECO:0008006" key="5">
    <source>
        <dbReference type="Google" id="ProtNLM"/>
    </source>
</evidence>
<reference evidence="4" key="1">
    <citation type="submission" date="2017-09" db="EMBL/GenBank/DDBJ databases">
        <title>Depth-based differentiation of microbial function through sediment-hosted aquifers and enrichment of novel symbionts in the deep terrestrial subsurface.</title>
        <authorList>
            <person name="Probst A.J."/>
            <person name="Ladd B."/>
            <person name="Jarett J.K."/>
            <person name="Geller-Mcgrath D.E."/>
            <person name="Sieber C.M.K."/>
            <person name="Emerson J.B."/>
            <person name="Anantharaman K."/>
            <person name="Thomas B.C."/>
            <person name="Malmstrom R."/>
            <person name="Stieglmeier M."/>
            <person name="Klingl A."/>
            <person name="Woyke T."/>
            <person name="Ryan C.M."/>
            <person name="Banfield J.F."/>
        </authorList>
    </citation>
    <scope>NUCLEOTIDE SEQUENCE [LARGE SCALE GENOMIC DNA]</scope>
</reference>
<proteinExistence type="predicted"/>
<protein>
    <recommendedName>
        <fullName evidence="5">Glycosyltransferase</fullName>
    </recommendedName>
</protein>
<dbReference type="PANTHER" id="PTHR34136:SF1">
    <property type="entry name" value="UDP-N-ACETYL-D-MANNOSAMINURONIC ACID TRANSFERASE"/>
    <property type="match status" value="1"/>
</dbReference>
<comment type="caution">
    <text evidence="3">The sequence shown here is derived from an EMBL/GenBank/DDBJ whole genome shotgun (WGS) entry which is preliminary data.</text>
</comment>
<evidence type="ECO:0000313" key="4">
    <source>
        <dbReference type="Proteomes" id="UP000230775"/>
    </source>
</evidence>
<dbReference type="PANTHER" id="PTHR34136">
    <property type="match status" value="1"/>
</dbReference>
<evidence type="ECO:0000256" key="2">
    <source>
        <dbReference type="ARBA" id="ARBA00022679"/>
    </source>
</evidence>